<evidence type="ECO:0000256" key="2">
    <source>
        <dbReference type="RuleBase" id="RU003707"/>
    </source>
</evidence>
<organism evidence="3 4">
    <name type="scientific">Panacagrimonas perspica</name>
    <dbReference type="NCBI Taxonomy" id="381431"/>
    <lineage>
        <taxon>Bacteria</taxon>
        <taxon>Pseudomonadati</taxon>
        <taxon>Pseudomonadota</taxon>
        <taxon>Gammaproteobacteria</taxon>
        <taxon>Nevskiales</taxon>
        <taxon>Nevskiaceae</taxon>
        <taxon>Panacagrimonas</taxon>
    </lineage>
</organism>
<dbReference type="GO" id="GO:0006635">
    <property type="term" value="P:fatty acid beta-oxidation"/>
    <property type="evidence" value="ECO:0007669"/>
    <property type="project" value="TreeGrafter"/>
</dbReference>
<comment type="caution">
    <text evidence="3">The sequence shown here is derived from an EMBL/GenBank/DDBJ whole genome shotgun (WGS) entry which is preliminary data.</text>
</comment>
<dbReference type="SUPFAM" id="SSF52096">
    <property type="entry name" value="ClpP/crotonase"/>
    <property type="match status" value="1"/>
</dbReference>
<reference evidence="3 4" key="1">
    <citation type="submission" date="2019-03" db="EMBL/GenBank/DDBJ databases">
        <title>Genomic Encyclopedia of Type Strains, Phase IV (KMG-IV): sequencing the most valuable type-strain genomes for metagenomic binning, comparative biology and taxonomic classification.</title>
        <authorList>
            <person name="Goeker M."/>
        </authorList>
    </citation>
    <scope>NUCLEOTIDE SEQUENCE [LARGE SCALE GENOMIC DNA]</scope>
    <source>
        <strain evidence="3 4">DSM 26377</strain>
    </source>
</reference>
<dbReference type="PROSITE" id="PS00166">
    <property type="entry name" value="ENOYL_COA_HYDRATASE"/>
    <property type="match status" value="1"/>
</dbReference>
<accession>A0A4S3K2Q9</accession>
<dbReference type="CDD" id="cd06558">
    <property type="entry name" value="crotonase-like"/>
    <property type="match status" value="1"/>
</dbReference>
<dbReference type="RefSeq" id="WP_210772519.1">
    <property type="nucleotide sequence ID" value="NZ_MWIN01000018.1"/>
</dbReference>
<dbReference type="InterPro" id="IPR029045">
    <property type="entry name" value="ClpP/crotonase-like_dom_sf"/>
</dbReference>
<comment type="similarity">
    <text evidence="1 2">Belongs to the enoyl-CoA hydratase/isomerase family.</text>
</comment>
<dbReference type="PANTHER" id="PTHR11941:SF54">
    <property type="entry name" value="ENOYL-COA HYDRATASE, MITOCHONDRIAL"/>
    <property type="match status" value="1"/>
</dbReference>
<dbReference type="EMBL" id="SOBT01000009">
    <property type="protein sequence ID" value="TDU28895.1"/>
    <property type="molecule type" value="Genomic_DNA"/>
</dbReference>
<dbReference type="Gene3D" id="3.90.226.10">
    <property type="entry name" value="2-enoyl-CoA Hydratase, Chain A, domain 1"/>
    <property type="match status" value="1"/>
</dbReference>
<evidence type="ECO:0000313" key="3">
    <source>
        <dbReference type="EMBL" id="TDU28895.1"/>
    </source>
</evidence>
<keyword evidence="4" id="KW-1185">Reference proteome</keyword>
<evidence type="ECO:0000256" key="1">
    <source>
        <dbReference type="ARBA" id="ARBA00005254"/>
    </source>
</evidence>
<dbReference type="AlphaFoldDB" id="A0A4S3K2Q9"/>
<dbReference type="InterPro" id="IPR001753">
    <property type="entry name" value="Enoyl-CoA_hydra/iso"/>
</dbReference>
<sequence length="260" mass="27032">MTTKPAVERTQHGRVSVLSMVHGPHNLLEPVLLDGILKGLEESKAAGATAIVLRSGLKHFSAGARIDLIERAANDGSAFAMDVVGFLKKFEAFPLPVIASVNGACVGGGFELASACDYIVAGQTARIGSVEVGIGLHPLMGAIQRAADRAGALRAKEMSLLGRRYEPEVLERWGLINLVVPDAQLESVTMTIATEIASGPTVAHTATKKLAQIAANSGVSAADEAMEAIQKPIWASEDLKVGLAAYRAAGAPGTASFKGR</sequence>
<evidence type="ECO:0000313" key="4">
    <source>
        <dbReference type="Proteomes" id="UP000295341"/>
    </source>
</evidence>
<dbReference type="PANTHER" id="PTHR11941">
    <property type="entry name" value="ENOYL-COA HYDRATASE-RELATED"/>
    <property type="match status" value="1"/>
</dbReference>
<dbReference type="GO" id="GO:0003824">
    <property type="term" value="F:catalytic activity"/>
    <property type="evidence" value="ECO:0007669"/>
    <property type="project" value="InterPro"/>
</dbReference>
<dbReference type="InterPro" id="IPR018376">
    <property type="entry name" value="Enoyl-CoA_hyd/isom_CS"/>
</dbReference>
<dbReference type="Pfam" id="PF00378">
    <property type="entry name" value="ECH_1"/>
    <property type="match status" value="1"/>
</dbReference>
<name>A0A4S3K2Q9_9GAMM</name>
<proteinExistence type="inferred from homology"/>
<dbReference type="Proteomes" id="UP000295341">
    <property type="component" value="Unassembled WGS sequence"/>
</dbReference>
<gene>
    <name evidence="3" type="ORF">DFR24_3275</name>
</gene>
<protein>
    <submittedName>
        <fullName evidence="3">Enoyl-CoA hydratase/carnithine racemase</fullName>
    </submittedName>
</protein>